<keyword evidence="4 7" id="KW-1133">Transmembrane helix</keyword>
<keyword evidence="3 7" id="KW-0812">Transmembrane</keyword>
<evidence type="ECO:0000256" key="4">
    <source>
        <dbReference type="ARBA" id="ARBA00022989"/>
    </source>
</evidence>
<reference evidence="9 11" key="2">
    <citation type="submission" date="2018-03" db="EMBL/GenBank/DDBJ databases">
        <authorList>
            <person name="Fogelqvist J."/>
        </authorList>
    </citation>
    <scope>NUCLEOTIDE SEQUENCE [LARGE SCALE GENOMIC DNA]</scope>
</reference>
<keyword evidence="6" id="KW-0325">Glycoprotein</keyword>
<keyword evidence="5 7" id="KW-0472">Membrane</keyword>
<dbReference type="Proteomes" id="UP000290189">
    <property type="component" value="Unassembled WGS sequence"/>
</dbReference>
<feature type="transmembrane region" description="Helical" evidence="7">
    <location>
        <begin position="362"/>
        <end position="381"/>
    </location>
</feature>
<evidence type="ECO:0000256" key="2">
    <source>
        <dbReference type="ARBA" id="ARBA00007168"/>
    </source>
</evidence>
<dbReference type="EMBL" id="CDSF01000088">
    <property type="protein sequence ID" value="CEO98960.1"/>
    <property type="molecule type" value="Genomic_DNA"/>
</dbReference>
<dbReference type="GO" id="GO:0005886">
    <property type="term" value="C:plasma membrane"/>
    <property type="evidence" value="ECO:0007669"/>
    <property type="project" value="UniProtKB-SubCell"/>
</dbReference>
<dbReference type="PANTHER" id="PTHR12385">
    <property type="entry name" value="CHOLINE TRANSPORTER-LIKE (SLC FAMILY 44)"/>
    <property type="match status" value="1"/>
</dbReference>
<feature type="transmembrane region" description="Helical" evidence="7">
    <location>
        <begin position="168"/>
        <end position="186"/>
    </location>
</feature>
<evidence type="ECO:0000313" key="10">
    <source>
        <dbReference type="Proteomes" id="UP000039324"/>
    </source>
</evidence>
<evidence type="ECO:0000256" key="7">
    <source>
        <dbReference type="RuleBase" id="RU368066"/>
    </source>
</evidence>
<evidence type="ECO:0000313" key="8">
    <source>
        <dbReference type="EMBL" id="CEO98960.1"/>
    </source>
</evidence>
<evidence type="ECO:0000256" key="1">
    <source>
        <dbReference type="ARBA" id="ARBA00004141"/>
    </source>
</evidence>
<evidence type="ECO:0000313" key="11">
    <source>
        <dbReference type="Proteomes" id="UP000290189"/>
    </source>
</evidence>
<evidence type="ECO:0000313" key="9">
    <source>
        <dbReference type="EMBL" id="SPQ95733.1"/>
    </source>
</evidence>
<comment type="subcellular location">
    <subcellularLocation>
        <location evidence="7">Cell membrane</location>
        <topology evidence="7">Multi-pass membrane protein</topology>
    </subcellularLocation>
    <subcellularLocation>
        <location evidence="1">Membrane</location>
        <topology evidence="1">Multi-pass membrane protein</topology>
    </subcellularLocation>
</comment>
<accession>A0A0G4IUL1</accession>
<feature type="transmembrane region" description="Helical" evidence="7">
    <location>
        <begin position="235"/>
        <end position="257"/>
    </location>
</feature>
<name>A0A0G4IUL1_PLABS</name>
<feature type="transmembrane region" description="Helical" evidence="7">
    <location>
        <begin position="415"/>
        <end position="438"/>
    </location>
</feature>
<comment type="similarity">
    <text evidence="2 7">Belongs to the CTL (choline transporter-like) family.</text>
</comment>
<sequence length="619" mass="68258">MGNCLGCSCEEKGDTPLFEIKKKRGCTDVPFLLLFIAFWAVVVIMLQSASSMGADPKRLIRGVDWNGNICGVSPGYTDTPLAAWPMIPVSPDLEKVKVCVADCSQTQTDAVFRGPVYQKLHGYSSQKFLYYCMPELTGNLSALTLAGFGTEAQSATAAIGDLLTTANVIGISAGVAVLLSFFYLWFCKRMAGVLIWSSILVVLVGGFLIGYGFLLQAKQANASPDASSDPQKAQVLQYISYAVFAVTLLYLIVIIALRKRIKIAVEVVKEASKAVGDMPMMISVPFTPFVFSLGYIAFWIYGALMIFSVVTVTPVDWSTVDPSGTMQTLPGAPSQFQQRSWNQSMQNFFAAHFFHLLWNVQFFIYFGYMVIAGCVANWYFTPYKDNGKKPRGSGEGELPKAAVSKSFGRAVRYHLGTIAFGSLLIAIVEFIRAVITYIEKKSKKMKDNPIRKAIFCCIQCCLKLVQCCLDKLSKNAFIYCAIYGDPFCVSAWTSFAILWRNLARVAAINMVGTYISVLGKLLVAFGTAGIAVQIMTNFDPWKSTVSSPYLTVFVVMLLGYVVAAIFMVVYETAIDTIFLCFLLDEEQNKHGQMLASKGLLEIINRYTTKPEEKHPETAK</sequence>
<organism evidence="8 10">
    <name type="scientific">Plasmodiophora brassicae</name>
    <name type="common">Clubroot disease agent</name>
    <dbReference type="NCBI Taxonomy" id="37360"/>
    <lineage>
        <taxon>Eukaryota</taxon>
        <taxon>Sar</taxon>
        <taxon>Rhizaria</taxon>
        <taxon>Endomyxa</taxon>
        <taxon>Phytomyxea</taxon>
        <taxon>Plasmodiophorida</taxon>
        <taxon>Plasmodiophoridae</taxon>
        <taxon>Plasmodiophora</taxon>
    </lineage>
</organism>
<protein>
    <recommendedName>
        <fullName evidence="7">Choline transporter-like protein</fullName>
    </recommendedName>
</protein>
<dbReference type="GO" id="GO:0022857">
    <property type="term" value="F:transmembrane transporter activity"/>
    <property type="evidence" value="ECO:0007669"/>
    <property type="project" value="UniProtKB-UniRule"/>
</dbReference>
<reference evidence="8 10" key="1">
    <citation type="submission" date="2015-02" db="EMBL/GenBank/DDBJ databases">
        <authorList>
            <person name="Chooi Y.-H."/>
        </authorList>
    </citation>
    <scope>NUCLEOTIDE SEQUENCE [LARGE SCALE GENOMIC DNA]</scope>
    <source>
        <strain evidence="8">E3</strain>
    </source>
</reference>
<feature type="transmembrane region" description="Helical" evidence="7">
    <location>
        <begin position="476"/>
        <end position="499"/>
    </location>
</feature>
<feature type="transmembrane region" description="Helical" evidence="7">
    <location>
        <begin position="548"/>
        <end position="570"/>
    </location>
</feature>
<feature type="transmembrane region" description="Helical" evidence="7">
    <location>
        <begin position="31"/>
        <end position="49"/>
    </location>
</feature>
<comment type="function">
    <text evidence="7">Choline transporter.</text>
</comment>
<evidence type="ECO:0000256" key="5">
    <source>
        <dbReference type="ARBA" id="ARBA00023136"/>
    </source>
</evidence>
<dbReference type="OMA" id="SFCNSAY"/>
<keyword evidence="9" id="KW-0496">Mitochondrion</keyword>
<feature type="transmembrane region" description="Helical" evidence="7">
    <location>
        <begin position="193"/>
        <end position="215"/>
    </location>
</feature>
<dbReference type="PANTHER" id="PTHR12385:SF14">
    <property type="entry name" value="CHOLINE TRANSPORTER-LIKE 2"/>
    <property type="match status" value="1"/>
</dbReference>
<geneLocation type="mitochondrion" evidence="9"/>
<dbReference type="Pfam" id="PF04515">
    <property type="entry name" value="Choline_transpo"/>
    <property type="match status" value="1"/>
</dbReference>
<dbReference type="OrthoDB" id="420519at2759"/>
<dbReference type="InterPro" id="IPR007603">
    <property type="entry name" value="Choline_transptr-like"/>
</dbReference>
<dbReference type="STRING" id="37360.A0A0G4IUL1"/>
<dbReference type="EMBL" id="OVEO01000004">
    <property type="protein sequence ID" value="SPQ95733.1"/>
    <property type="molecule type" value="Genomic_DNA"/>
</dbReference>
<dbReference type="AlphaFoldDB" id="A0A0G4IUL1"/>
<gene>
    <name evidence="8" type="ORF">PBRA_007074</name>
    <name evidence="9" type="ORF">PLBR_LOCUS2948</name>
</gene>
<evidence type="ECO:0000256" key="6">
    <source>
        <dbReference type="ARBA" id="ARBA00023180"/>
    </source>
</evidence>
<evidence type="ECO:0000256" key="3">
    <source>
        <dbReference type="ARBA" id="ARBA00022692"/>
    </source>
</evidence>
<feature type="transmembrane region" description="Helical" evidence="7">
    <location>
        <begin position="511"/>
        <end position="536"/>
    </location>
</feature>
<keyword evidence="10" id="KW-1185">Reference proteome</keyword>
<dbReference type="Proteomes" id="UP000039324">
    <property type="component" value="Unassembled WGS sequence"/>
</dbReference>
<proteinExistence type="inferred from homology"/>
<feature type="transmembrane region" description="Helical" evidence="7">
    <location>
        <begin position="278"/>
        <end position="301"/>
    </location>
</feature>